<accession>A0A9P6VM58</accession>
<reference evidence="3" key="1">
    <citation type="submission" date="2019-07" db="EMBL/GenBank/DDBJ databases">
        <title>Hyphodiscus hymeniophilus genome sequencing and assembly.</title>
        <authorList>
            <person name="Kramer G."/>
            <person name="Nodwell J."/>
        </authorList>
    </citation>
    <scope>NUCLEOTIDE SEQUENCE</scope>
    <source>
        <strain evidence="3">ATCC 34498</strain>
    </source>
</reference>
<protein>
    <recommendedName>
        <fullName evidence="2">G-patch domain-containing protein</fullName>
    </recommendedName>
</protein>
<dbReference type="InterPro" id="IPR000467">
    <property type="entry name" value="G_patch_dom"/>
</dbReference>
<dbReference type="Pfam" id="PF06985">
    <property type="entry name" value="HET"/>
    <property type="match status" value="1"/>
</dbReference>
<evidence type="ECO:0000313" key="4">
    <source>
        <dbReference type="Proteomes" id="UP000785200"/>
    </source>
</evidence>
<proteinExistence type="predicted"/>
<dbReference type="InterPro" id="IPR010730">
    <property type="entry name" value="HET"/>
</dbReference>
<gene>
    <name evidence="3" type="ORF">D0Z07_2864</name>
</gene>
<name>A0A9P6VM58_9HELO</name>
<feature type="compositionally biased region" description="Basic residues" evidence="1">
    <location>
        <begin position="227"/>
        <end position="236"/>
    </location>
</feature>
<feature type="compositionally biased region" description="Basic residues" evidence="1">
    <location>
        <begin position="310"/>
        <end position="319"/>
    </location>
</feature>
<comment type="caution">
    <text evidence="3">The sequence shown here is derived from an EMBL/GenBank/DDBJ whole genome shotgun (WGS) entry which is preliminary data.</text>
</comment>
<feature type="region of interest" description="Disordered" evidence="1">
    <location>
        <begin position="159"/>
        <end position="355"/>
    </location>
</feature>
<dbReference type="PROSITE" id="PS50174">
    <property type="entry name" value="G_PATCH"/>
    <property type="match status" value="1"/>
</dbReference>
<dbReference type="Proteomes" id="UP000785200">
    <property type="component" value="Unassembled WGS sequence"/>
</dbReference>
<dbReference type="GO" id="GO:0003676">
    <property type="term" value="F:nucleic acid binding"/>
    <property type="evidence" value="ECO:0007669"/>
    <property type="project" value="InterPro"/>
</dbReference>
<dbReference type="SMART" id="SM00443">
    <property type="entry name" value="G_patch"/>
    <property type="match status" value="1"/>
</dbReference>
<keyword evidence="4" id="KW-1185">Reference proteome</keyword>
<feature type="compositionally biased region" description="Basic residues" evidence="1">
    <location>
        <begin position="279"/>
        <end position="289"/>
    </location>
</feature>
<dbReference type="PANTHER" id="PTHR24148">
    <property type="entry name" value="ANKYRIN REPEAT DOMAIN-CONTAINING PROTEIN 39 HOMOLOG-RELATED"/>
    <property type="match status" value="1"/>
</dbReference>
<feature type="compositionally biased region" description="Basic and acidic residues" evidence="1">
    <location>
        <begin position="290"/>
        <end position="309"/>
    </location>
</feature>
<feature type="compositionally biased region" description="Polar residues" evidence="1">
    <location>
        <begin position="326"/>
        <end position="335"/>
    </location>
</feature>
<dbReference type="EMBL" id="VNKQ01000005">
    <property type="protein sequence ID" value="KAG0650801.1"/>
    <property type="molecule type" value="Genomic_DNA"/>
</dbReference>
<organism evidence="3 4">
    <name type="scientific">Hyphodiscus hymeniophilus</name>
    <dbReference type="NCBI Taxonomy" id="353542"/>
    <lineage>
        <taxon>Eukaryota</taxon>
        <taxon>Fungi</taxon>
        <taxon>Dikarya</taxon>
        <taxon>Ascomycota</taxon>
        <taxon>Pezizomycotina</taxon>
        <taxon>Leotiomycetes</taxon>
        <taxon>Helotiales</taxon>
        <taxon>Hyphodiscaceae</taxon>
        <taxon>Hyphodiscus</taxon>
    </lineage>
</organism>
<feature type="domain" description="G-patch" evidence="2">
    <location>
        <begin position="25"/>
        <end position="79"/>
    </location>
</feature>
<evidence type="ECO:0000259" key="2">
    <source>
        <dbReference type="PROSITE" id="PS50174"/>
    </source>
</evidence>
<dbReference type="PANTHER" id="PTHR24148:SF73">
    <property type="entry name" value="HET DOMAIN PROTEIN (AFU_ORTHOLOGUE AFUA_8G01020)"/>
    <property type="match status" value="1"/>
</dbReference>
<dbReference type="InterPro" id="IPR052895">
    <property type="entry name" value="HetReg/Transcr_Mod"/>
</dbReference>
<dbReference type="Pfam" id="PF01585">
    <property type="entry name" value="G-patch"/>
    <property type="match status" value="1"/>
</dbReference>
<sequence length="1018" mass="115585">MGLAAPKNRMKLSHDPNNTKWTSDTQSFGHKMMAAQGWKPGEYLGAKNAPHAEFHTAANASHIRVMIKDDNLGLGAKVGSGVGHGECTGLDAFKNLLGRLNGKDEDELEKEQKSREDLKRAIYSEQRWGSIRFVQGGFLVGDKIQNLIDEETERVRKLAAGSESVSSTSLESDSESEPEPVVENAKKSKKRKLEDREASETIVLKPRRSKKHKPEAQEDVPEVFAVKTKKSKKKRKPEALPEDMEEVIISSQDVKSSKKKSKQRREEEALSQEESTETKKRKKEKRDKKDRKNKEGSRSRVDAEPVAKESKKKSKRDKKKRDSESLSEATESVKPTTKEHTPSTPLEIDSGRSTPIMMQGRHAVRARNIAQKRLASMDVASLNQHRPCQSETLPDFLAYEIRLLNILDAPYDESVHCSLETTTLVDPGSYHALSYCWGDVQNMQNITVNDTVVEVRPNLEAALRQLRSRGYLRVWIDALCINQDDIEERGLQIRNMRQIYSQAIHVISWLGDDPDNIANAVKYLFENERYKWFPGRRRTAVVGFTSHARGAKTEEQGEWDSQRWMIFQSFFGLDYWRRVWVIQEIASSSRVEVLMGRMSMDWQYITAAVEYWKEHSDQVPKACASYEHAAELDHFRMRFNDRRPISLFEAIHWSHYALATDQLDRIYALLGLTFDGPRLVPIPNYKRTIEQLLCDLTRELLTVAKSAESTSMIFPYHSERGSPWLGAKSLQLWSEINMNLGSPCCSLNPMFSPVPMKRSPNAKSLQAEGILLGQISQISSPLLRPKDVANKSKSFVDDAESQNFDVTSSNLDLYPSGILAAILQTLCFGQVPSSIDPQTCLNNLWRPKGRREVPRWINLDWDNLWNDINRWLQMNSSLRIGSSTLQQWVQSDSKINRLKNLLHASNESFPNEAFGRCIEMITKTLKSQMRLIVTQTGLIGMAPPTAHVGDWVWYVKGLDIPVILRAKELTMKGDIREHVVIGGAYAHMDQRLPGSGGFGAWAQNFFMKAEGFQSIVIA</sequence>
<evidence type="ECO:0000313" key="3">
    <source>
        <dbReference type="EMBL" id="KAG0650801.1"/>
    </source>
</evidence>
<feature type="compositionally biased region" description="Low complexity" evidence="1">
    <location>
        <begin position="162"/>
        <end position="171"/>
    </location>
</feature>
<evidence type="ECO:0000256" key="1">
    <source>
        <dbReference type="SAM" id="MobiDB-lite"/>
    </source>
</evidence>
<dbReference type="OrthoDB" id="4850726at2759"/>
<dbReference type="AlphaFoldDB" id="A0A9P6VM58"/>